<dbReference type="EMBL" id="SADE01000001">
    <property type="protein sequence ID" value="RVU39631.1"/>
    <property type="molecule type" value="Genomic_DNA"/>
</dbReference>
<protein>
    <submittedName>
        <fullName evidence="5">Mandelate racemase/muconate lactonizing enzyme family protein</fullName>
    </submittedName>
</protein>
<keyword evidence="2" id="KW-0479">Metal-binding</keyword>
<dbReference type="RefSeq" id="WP_127765002.1">
    <property type="nucleotide sequence ID" value="NZ_SADE01000001.1"/>
</dbReference>
<organism evidence="5 6">
    <name type="scientific">Hwanghaeella grinnelliae</name>
    <dbReference type="NCBI Taxonomy" id="2500179"/>
    <lineage>
        <taxon>Bacteria</taxon>
        <taxon>Pseudomonadati</taxon>
        <taxon>Pseudomonadota</taxon>
        <taxon>Alphaproteobacteria</taxon>
        <taxon>Rhodospirillales</taxon>
        <taxon>Rhodospirillaceae</taxon>
        <taxon>Hwanghaeella</taxon>
    </lineage>
</organism>
<dbReference type="SMART" id="SM00922">
    <property type="entry name" value="MR_MLE"/>
    <property type="match status" value="1"/>
</dbReference>
<dbReference type="Pfam" id="PF13378">
    <property type="entry name" value="MR_MLE_C"/>
    <property type="match status" value="1"/>
</dbReference>
<dbReference type="InterPro" id="IPR046945">
    <property type="entry name" value="RHMD-like"/>
</dbReference>
<gene>
    <name evidence="5" type="ORF">EOI86_10510</name>
</gene>
<evidence type="ECO:0000259" key="4">
    <source>
        <dbReference type="SMART" id="SM00922"/>
    </source>
</evidence>
<dbReference type="InterPro" id="IPR018110">
    <property type="entry name" value="Mandel_Rmase/mucon_lact_enz_CS"/>
</dbReference>
<dbReference type="GO" id="GO:0000287">
    <property type="term" value="F:magnesium ion binding"/>
    <property type="evidence" value="ECO:0007669"/>
    <property type="project" value="UniProtKB-ARBA"/>
</dbReference>
<dbReference type="InterPro" id="IPR013342">
    <property type="entry name" value="Mandelate_racemase_C"/>
</dbReference>
<sequence length="385" mass="42708">MKITKIESRIYGHDMPKMGYSQAWFTRRSCHLVRVETDEGLVGVGECFGAGNVALGNKAIVEQVIQPLLLGEDPIARQYLWHKVYNALRDHGQKGMPLQAQSAVDIALWDIAGQATGLPLVKLLGGPCRDDVTVYGYGMMLREEEDLESSFAEEAAAIAEMGFKCTKMKIGMGPKKDVKLIQAVRNAIPDEMGLGVDANHAYVFKDAMYVGAAMDEMEIDWFEEPVANEDHQGYRDLCQSLKTPVSGGEAEFTRWGFRDLIENRCVDIVQPEVCGLGGITEYLNVLALAHTHFIPCMNHCWGSDVSVAMTLHLLCAQQDLPGGLFPQTPMLEFDSTVSHFRDEILEEPLDIFGQVKRQDGKAKPPMRPGLGVTVNWDAAERYRVA</sequence>
<keyword evidence="6" id="KW-1185">Reference proteome</keyword>
<dbReference type="PANTHER" id="PTHR13794">
    <property type="entry name" value="ENOLASE SUPERFAMILY, MANDELATE RACEMASE"/>
    <property type="match status" value="1"/>
</dbReference>
<dbReference type="GO" id="GO:0009063">
    <property type="term" value="P:amino acid catabolic process"/>
    <property type="evidence" value="ECO:0007669"/>
    <property type="project" value="InterPro"/>
</dbReference>
<reference evidence="6" key="1">
    <citation type="submission" date="2019-01" db="EMBL/GenBank/DDBJ databases">
        <title>Gri0909 isolated from a small marine red alga.</title>
        <authorList>
            <person name="Kim J."/>
            <person name="Jeong S.E."/>
            <person name="Jeon C.O."/>
        </authorList>
    </citation>
    <scope>NUCLEOTIDE SEQUENCE [LARGE SCALE GENOMIC DNA]</scope>
    <source>
        <strain evidence="6">Gri0909</strain>
    </source>
</reference>
<evidence type="ECO:0000256" key="1">
    <source>
        <dbReference type="ARBA" id="ARBA00001946"/>
    </source>
</evidence>
<dbReference type="GO" id="GO:0016836">
    <property type="term" value="F:hydro-lyase activity"/>
    <property type="evidence" value="ECO:0007669"/>
    <property type="project" value="TreeGrafter"/>
</dbReference>
<dbReference type="PANTHER" id="PTHR13794:SF58">
    <property type="entry name" value="MITOCHONDRIAL ENOLASE SUPERFAMILY MEMBER 1"/>
    <property type="match status" value="1"/>
</dbReference>
<feature type="domain" description="Mandelate racemase/muconate lactonizing enzyme C-terminal" evidence="4">
    <location>
        <begin position="148"/>
        <end position="244"/>
    </location>
</feature>
<dbReference type="GO" id="GO:0016052">
    <property type="term" value="P:carbohydrate catabolic process"/>
    <property type="evidence" value="ECO:0007669"/>
    <property type="project" value="TreeGrafter"/>
</dbReference>
<dbReference type="SUPFAM" id="SSF54826">
    <property type="entry name" value="Enolase N-terminal domain-like"/>
    <property type="match status" value="1"/>
</dbReference>
<accession>A0A437QYR5</accession>
<dbReference type="InterPro" id="IPR029017">
    <property type="entry name" value="Enolase-like_N"/>
</dbReference>
<dbReference type="SUPFAM" id="SSF51604">
    <property type="entry name" value="Enolase C-terminal domain-like"/>
    <property type="match status" value="1"/>
</dbReference>
<dbReference type="Proteomes" id="UP000287447">
    <property type="component" value="Unassembled WGS sequence"/>
</dbReference>
<dbReference type="InterPro" id="IPR029065">
    <property type="entry name" value="Enolase_C-like"/>
</dbReference>
<dbReference type="InterPro" id="IPR036849">
    <property type="entry name" value="Enolase-like_C_sf"/>
</dbReference>
<dbReference type="CDD" id="cd03316">
    <property type="entry name" value="MR_like"/>
    <property type="match status" value="1"/>
</dbReference>
<dbReference type="OrthoDB" id="5290054at2"/>
<dbReference type="Gene3D" id="3.20.20.120">
    <property type="entry name" value="Enolase-like C-terminal domain"/>
    <property type="match status" value="1"/>
</dbReference>
<comment type="cofactor">
    <cofactor evidence="1">
        <name>Mg(2+)</name>
        <dbReference type="ChEBI" id="CHEBI:18420"/>
    </cofactor>
</comment>
<dbReference type="Gene3D" id="3.30.390.10">
    <property type="entry name" value="Enolase-like, N-terminal domain"/>
    <property type="match status" value="1"/>
</dbReference>
<dbReference type="PROSITE" id="PS00908">
    <property type="entry name" value="MR_MLE_1"/>
    <property type="match status" value="1"/>
</dbReference>
<evidence type="ECO:0000313" key="6">
    <source>
        <dbReference type="Proteomes" id="UP000287447"/>
    </source>
</evidence>
<name>A0A437QYR5_9PROT</name>
<evidence type="ECO:0000256" key="2">
    <source>
        <dbReference type="ARBA" id="ARBA00022723"/>
    </source>
</evidence>
<dbReference type="AlphaFoldDB" id="A0A437QYR5"/>
<dbReference type="InterPro" id="IPR013341">
    <property type="entry name" value="Mandelate_racemase_N_dom"/>
</dbReference>
<evidence type="ECO:0000256" key="3">
    <source>
        <dbReference type="ARBA" id="ARBA00022842"/>
    </source>
</evidence>
<evidence type="ECO:0000313" key="5">
    <source>
        <dbReference type="EMBL" id="RVU39631.1"/>
    </source>
</evidence>
<proteinExistence type="predicted"/>
<dbReference type="Pfam" id="PF02746">
    <property type="entry name" value="MR_MLE_N"/>
    <property type="match status" value="1"/>
</dbReference>
<keyword evidence="3" id="KW-0460">Magnesium</keyword>
<dbReference type="SFLD" id="SFLDS00001">
    <property type="entry name" value="Enolase"/>
    <property type="match status" value="1"/>
</dbReference>
<comment type="caution">
    <text evidence="5">The sequence shown here is derived from an EMBL/GenBank/DDBJ whole genome shotgun (WGS) entry which is preliminary data.</text>
</comment>